<feature type="compositionally biased region" description="Polar residues" evidence="1">
    <location>
        <begin position="566"/>
        <end position="579"/>
    </location>
</feature>
<gene>
    <name evidence="2" type="ORF">ECRASSUSDP1_LOCUS439</name>
</gene>
<feature type="region of interest" description="Disordered" evidence="1">
    <location>
        <begin position="295"/>
        <end position="327"/>
    </location>
</feature>
<feature type="region of interest" description="Disordered" evidence="1">
    <location>
        <begin position="1"/>
        <end position="37"/>
    </location>
</feature>
<feature type="region of interest" description="Disordered" evidence="1">
    <location>
        <begin position="557"/>
        <end position="588"/>
    </location>
</feature>
<feature type="region of interest" description="Disordered" evidence="1">
    <location>
        <begin position="63"/>
        <end position="102"/>
    </location>
</feature>
<evidence type="ECO:0000313" key="3">
    <source>
        <dbReference type="Proteomes" id="UP001295684"/>
    </source>
</evidence>
<keyword evidence="3" id="KW-1185">Reference proteome</keyword>
<feature type="compositionally biased region" description="Low complexity" evidence="1">
    <location>
        <begin position="304"/>
        <end position="315"/>
    </location>
</feature>
<evidence type="ECO:0000313" key="2">
    <source>
        <dbReference type="EMBL" id="CAI2359154.1"/>
    </source>
</evidence>
<comment type="caution">
    <text evidence="2">The sequence shown here is derived from an EMBL/GenBank/DDBJ whole genome shotgun (WGS) entry which is preliminary data.</text>
</comment>
<accession>A0AAD1U2X3</accession>
<feature type="compositionally biased region" description="Low complexity" evidence="1">
    <location>
        <begin position="244"/>
        <end position="258"/>
    </location>
</feature>
<dbReference type="AlphaFoldDB" id="A0AAD1U2X3"/>
<evidence type="ECO:0000256" key="1">
    <source>
        <dbReference type="SAM" id="MobiDB-lite"/>
    </source>
</evidence>
<dbReference type="Proteomes" id="UP001295684">
    <property type="component" value="Unassembled WGS sequence"/>
</dbReference>
<organism evidence="2 3">
    <name type="scientific">Euplotes crassus</name>
    <dbReference type="NCBI Taxonomy" id="5936"/>
    <lineage>
        <taxon>Eukaryota</taxon>
        <taxon>Sar</taxon>
        <taxon>Alveolata</taxon>
        <taxon>Ciliophora</taxon>
        <taxon>Intramacronucleata</taxon>
        <taxon>Spirotrichea</taxon>
        <taxon>Hypotrichia</taxon>
        <taxon>Euplotida</taxon>
        <taxon>Euplotidae</taxon>
        <taxon>Moneuplotes</taxon>
    </lineage>
</organism>
<feature type="region of interest" description="Disordered" evidence="1">
    <location>
        <begin position="220"/>
        <end position="264"/>
    </location>
</feature>
<feature type="compositionally biased region" description="Polar residues" evidence="1">
    <location>
        <begin position="223"/>
        <end position="237"/>
    </location>
</feature>
<reference evidence="2" key="1">
    <citation type="submission" date="2023-07" db="EMBL/GenBank/DDBJ databases">
        <authorList>
            <consortium name="AG Swart"/>
            <person name="Singh M."/>
            <person name="Singh A."/>
            <person name="Seah K."/>
            <person name="Emmerich C."/>
        </authorList>
    </citation>
    <scope>NUCLEOTIDE SEQUENCE</scope>
    <source>
        <strain evidence="2">DP1</strain>
    </source>
</reference>
<dbReference type="EMBL" id="CAMPGE010000408">
    <property type="protein sequence ID" value="CAI2359154.1"/>
    <property type="molecule type" value="Genomic_DNA"/>
</dbReference>
<sequence length="622" mass="70093">MQPTGFQRPMSASISSTHRHTSRSVEGEWMRQAKQQQVPHKYISKEISANNQASVAVSKALNNPSFNKSTYNTEKSWRSTNSNIKSNPSTRPSTAGNSKKFNVGYQRGSSFQSSQMQANNDIMMSNAPDNYCHMKSAHDQLRTRQGTTTFQMGNKNGKIETRKQHNKSFDHTKQAAGTYKPKVQAPRHSMASHITGGFSQVNSSREKGNHLQAGCRKAVPNFHYSSPTKNKNVTIQSPKGGKKPTPQRSRTTTARSQTVKSKSDAEIFETNRKTKNGDAYVSQTHAYFQTLKSPPQPVMTKAASSKNSSNLWNSSGVGSKQRETRSREKINTFNSSFTSDKSNKTSINPSTERMLIGFKYSNNDTINSNFIDNVDLRYHSKANWHNQGPLSHDVLIPEDPKRIEKSANENHYLNKKYKQNLLETHHKDGDQAQVSSGVEVLETKVLDSTKKEAFSEKPSHARSSKSMHSCLDSNSDAKSAIAYPRMMIKKHQEAGTVKLSYSKNPKNYHFLQKAYGIQSMPFKSSETKHTYRETMLKQNKGHLVYNELPKDTRSANLAKASPVKPSKNTNPKDTPSANRTRYAKRNKSSNIKWNYAKNKEEKSLKIALARSKKTIQRTKWVV</sequence>
<proteinExistence type="predicted"/>
<protein>
    <submittedName>
        <fullName evidence="2">Uncharacterized protein</fullName>
    </submittedName>
</protein>
<feature type="compositionally biased region" description="Basic and acidic residues" evidence="1">
    <location>
        <begin position="450"/>
        <end position="459"/>
    </location>
</feature>
<feature type="compositionally biased region" description="Polar residues" evidence="1">
    <location>
        <begin position="63"/>
        <end position="100"/>
    </location>
</feature>
<name>A0AAD1U2X3_EUPCR</name>
<feature type="region of interest" description="Disordered" evidence="1">
    <location>
        <begin position="450"/>
        <end position="472"/>
    </location>
</feature>